<keyword evidence="3" id="KW-1185">Reference proteome</keyword>
<evidence type="ECO:0008006" key="4">
    <source>
        <dbReference type="Google" id="ProtNLM"/>
    </source>
</evidence>
<feature type="region of interest" description="Disordered" evidence="1">
    <location>
        <begin position="83"/>
        <end position="109"/>
    </location>
</feature>
<evidence type="ECO:0000313" key="3">
    <source>
        <dbReference type="Proteomes" id="UP001500635"/>
    </source>
</evidence>
<name>A0ABP8KGH9_9ACTN</name>
<dbReference type="Proteomes" id="UP001500635">
    <property type="component" value="Unassembled WGS sequence"/>
</dbReference>
<dbReference type="EMBL" id="BAABFR010000159">
    <property type="protein sequence ID" value="GAA4406592.1"/>
    <property type="molecule type" value="Genomic_DNA"/>
</dbReference>
<sequence length="156" mass="17110">MDPQTIDAEYSKLQGQAQNTSNLIQSLGNKLNAAAAAGDQNAREWQLDLRELALAVQSEEVQAQSLLTAIHSMVDTHVQQAQSGFQQPLQPQYQQPQYAQPQYTQPQYQQPQYAQPQYVQQPQGGMLRRFLGGGFGSAIASGAGFAIGDDIINDIF</sequence>
<gene>
    <name evidence="2" type="ORF">GCM10023147_50260</name>
</gene>
<reference evidence="3" key="1">
    <citation type="journal article" date="2019" name="Int. J. Syst. Evol. Microbiol.">
        <title>The Global Catalogue of Microorganisms (GCM) 10K type strain sequencing project: providing services to taxonomists for standard genome sequencing and annotation.</title>
        <authorList>
            <consortium name="The Broad Institute Genomics Platform"/>
            <consortium name="The Broad Institute Genome Sequencing Center for Infectious Disease"/>
            <person name="Wu L."/>
            <person name="Ma J."/>
        </authorList>
    </citation>
    <scope>NUCLEOTIDE SEQUENCE [LARGE SCALE GENOMIC DNA]</scope>
    <source>
        <strain evidence="3">JCM 17688</strain>
    </source>
</reference>
<accession>A0ABP8KGH9</accession>
<organism evidence="2 3">
    <name type="scientific">Tsukamurella soli</name>
    <dbReference type="NCBI Taxonomy" id="644556"/>
    <lineage>
        <taxon>Bacteria</taxon>
        <taxon>Bacillati</taxon>
        <taxon>Actinomycetota</taxon>
        <taxon>Actinomycetes</taxon>
        <taxon>Mycobacteriales</taxon>
        <taxon>Tsukamurellaceae</taxon>
        <taxon>Tsukamurella</taxon>
    </lineage>
</organism>
<dbReference type="RefSeq" id="WP_345001490.1">
    <property type="nucleotide sequence ID" value="NZ_BAABFR010000159.1"/>
</dbReference>
<protein>
    <recommendedName>
        <fullName evidence="4">Proteins of 100 residues with WXG</fullName>
    </recommendedName>
</protein>
<evidence type="ECO:0000313" key="2">
    <source>
        <dbReference type="EMBL" id="GAA4406592.1"/>
    </source>
</evidence>
<comment type="caution">
    <text evidence="2">The sequence shown here is derived from an EMBL/GenBank/DDBJ whole genome shotgun (WGS) entry which is preliminary data.</text>
</comment>
<evidence type="ECO:0000256" key="1">
    <source>
        <dbReference type="SAM" id="MobiDB-lite"/>
    </source>
</evidence>
<proteinExistence type="predicted"/>